<organism evidence="1">
    <name type="scientific">Rhipicephalus microplus</name>
    <name type="common">Cattle tick</name>
    <name type="synonym">Boophilus microplus</name>
    <dbReference type="NCBI Taxonomy" id="6941"/>
    <lineage>
        <taxon>Eukaryota</taxon>
        <taxon>Metazoa</taxon>
        <taxon>Ecdysozoa</taxon>
        <taxon>Arthropoda</taxon>
        <taxon>Chelicerata</taxon>
        <taxon>Arachnida</taxon>
        <taxon>Acari</taxon>
        <taxon>Parasitiformes</taxon>
        <taxon>Ixodida</taxon>
        <taxon>Ixodoidea</taxon>
        <taxon>Ixodidae</taxon>
        <taxon>Rhipicephalinae</taxon>
        <taxon>Rhipicephalus</taxon>
        <taxon>Boophilus</taxon>
    </lineage>
</organism>
<evidence type="ECO:0000313" key="1">
    <source>
        <dbReference type="EMBL" id="NIE49870.1"/>
    </source>
</evidence>
<reference evidence="1" key="1">
    <citation type="submission" date="2020-03" db="EMBL/GenBank/DDBJ databases">
        <title>A transcriptome and proteome of the tick Rhipicephalus microplus shaped by the genetic composition of its hosts and developmental stage.</title>
        <authorList>
            <person name="Garcia G.R."/>
            <person name="Ribeiro J.M.C."/>
            <person name="Maruyama S.R."/>
            <person name="Gardinasse L.G."/>
            <person name="Nelson K."/>
            <person name="Ferreira B.R."/>
            <person name="Andrade T.G."/>
            <person name="Santos I.K.F.M."/>
        </authorList>
    </citation>
    <scope>NUCLEOTIDE SEQUENCE</scope>
    <source>
        <strain evidence="1">NSGR</strain>
        <tissue evidence="1">Salivary glands</tissue>
    </source>
</reference>
<protein>
    <submittedName>
        <fullName evidence="1">Uncharacterized protein</fullName>
    </submittedName>
</protein>
<sequence>MALNGYSLFNSNSHGYSTYQLLQASLLHTRCVCAILVIWHYCFALEGSELIALSLIKCLLISLIASSNSCSFLKIIGAIKSWFEVFKLYYQCGVLFLRISFHLCTC</sequence>
<proteinExistence type="predicted"/>
<dbReference type="AlphaFoldDB" id="A0A6G5AI54"/>
<dbReference type="EMBL" id="GIKN01007597">
    <property type="protein sequence ID" value="NIE49870.1"/>
    <property type="molecule type" value="Transcribed_RNA"/>
</dbReference>
<name>A0A6G5AI54_RHIMP</name>
<accession>A0A6G5AI54</accession>